<organism evidence="2 3">
    <name type="scientific">Dethiobacter alkaliphilus AHT 1</name>
    <dbReference type="NCBI Taxonomy" id="555088"/>
    <lineage>
        <taxon>Bacteria</taxon>
        <taxon>Bacillati</taxon>
        <taxon>Bacillota</taxon>
        <taxon>Dethiobacteria</taxon>
        <taxon>Dethiobacterales</taxon>
        <taxon>Dethiobacteraceae</taxon>
        <taxon>Dethiobacter</taxon>
    </lineage>
</organism>
<dbReference type="InterPro" id="IPR002725">
    <property type="entry name" value="YgjP-like_metallopeptidase"/>
</dbReference>
<dbReference type="Gene3D" id="3.30.2010.10">
    <property type="entry name" value="Metalloproteases ('zincins'), catalytic domain"/>
    <property type="match status" value="1"/>
</dbReference>
<protein>
    <recommendedName>
        <fullName evidence="1">YgjP-like metallopeptidase domain-containing protein</fullName>
    </recommendedName>
</protein>
<gene>
    <name evidence="2" type="ORF">DealDRAFT_0203</name>
</gene>
<reference evidence="2 3" key="1">
    <citation type="submission" date="2009-02" db="EMBL/GenBank/DDBJ databases">
        <title>Sequencing of the draft genome and assembly of Dethiobacter alkaliphilus AHT 1.</title>
        <authorList>
            <consortium name="US DOE Joint Genome Institute (JGI-PGF)"/>
            <person name="Lucas S."/>
            <person name="Copeland A."/>
            <person name="Lapidus A."/>
            <person name="Glavina del Rio T."/>
            <person name="Dalin E."/>
            <person name="Tice H."/>
            <person name="Bruce D."/>
            <person name="Goodwin L."/>
            <person name="Pitluck S."/>
            <person name="Larimer F."/>
            <person name="Land M.L."/>
            <person name="Hauser L."/>
            <person name="Muyzer G."/>
        </authorList>
    </citation>
    <scope>NUCLEOTIDE SEQUENCE [LARGE SCALE GENOMIC DNA]</scope>
    <source>
        <strain evidence="2 3">AHT 1</strain>
    </source>
</reference>
<evidence type="ECO:0000313" key="3">
    <source>
        <dbReference type="Proteomes" id="UP000006443"/>
    </source>
</evidence>
<dbReference type="eggNOG" id="COG1451">
    <property type="taxonomic scope" value="Bacteria"/>
</dbReference>
<dbReference type="EMBL" id="ACJM01000001">
    <property type="protein sequence ID" value="EEG78929.1"/>
    <property type="molecule type" value="Genomic_DNA"/>
</dbReference>
<keyword evidence="3" id="KW-1185">Reference proteome</keyword>
<name>C0GCJ4_DETAL</name>
<dbReference type="PANTHER" id="PTHR30399">
    <property type="entry name" value="UNCHARACTERIZED PROTEIN YGJP"/>
    <property type="match status" value="1"/>
</dbReference>
<proteinExistence type="predicted"/>
<dbReference type="STRING" id="555088.DealDRAFT_0203"/>
<dbReference type="InterPro" id="IPR053136">
    <property type="entry name" value="UTP_pyrophosphatase-like"/>
</dbReference>
<dbReference type="Proteomes" id="UP000006443">
    <property type="component" value="Unassembled WGS sequence"/>
</dbReference>
<dbReference type="Pfam" id="PF01863">
    <property type="entry name" value="YgjP-like"/>
    <property type="match status" value="1"/>
</dbReference>
<evidence type="ECO:0000259" key="1">
    <source>
        <dbReference type="Pfam" id="PF01863"/>
    </source>
</evidence>
<dbReference type="CDD" id="cd07344">
    <property type="entry name" value="M48_yhfN_like"/>
    <property type="match status" value="1"/>
</dbReference>
<accession>C0GCJ4</accession>
<dbReference type="AlphaFoldDB" id="C0GCJ4"/>
<comment type="caution">
    <text evidence="2">The sequence shown here is derived from an EMBL/GenBank/DDBJ whole genome shotgun (WGS) entry which is preliminary data.</text>
</comment>
<feature type="domain" description="YgjP-like metallopeptidase" evidence="1">
    <location>
        <begin position="11"/>
        <end position="212"/>
    </location>
</feature>
<sequence>MSFEVIRTKRKTVALIINSEGELIVRAPLQTPNSYIEDLVIKKADWIRQTQERIRERNLLYPPLLCREGEWFPYLGQDYQLEFNDYTGQIRLNDDRLLVPHGIDDVKATMILWYKSKAKEVIVKRLDLYSKRLGLEYKAMRITNASRRWGSCSTKGTVNFSWRLVMCPLQVIDYVVIHELCHLKHHNHSQEFWQTVGEYMPDYQIHRKWLADNQRIMDILQ</sequence>
<dbReference type="PANTHER" id="PTHR30399:SF1">
    <property type="entry name" value="UTP PYROPHOSPHATASE"/>
    <property type="match status" value="1"/>
</dbReference>
<evidence type="ECO:0000313" key="2">
    <source>
        <dbReference type="EMBL" id="EEG78929.1"/>
    </source>
</evidence>
<dbReference type="RefSeq" id="WP_008513999.1">
    <property type="nucleotide sequence ID" value="NZ_ACJM01000001.1"/>
</dbReference>